<protein>
    <recommendedName>
        <fullName evidence="2">Secreted protein</fullName>
    </recommendedName>
</protein>
<dbReference type="AlphaFoldDB" id="A0A6B3C2X0"/>
<organism evidence="1">
    <name type="scientific">Streptomyces sp. SID12501</name>
    <dbReference type="NCBI Taxonomy" id="2706042"/>
    <lineage>
        <taxon>Bacteria</taxon>
        <taxon>Bacillati</taxon>
        <taxon>Actinomycetota</taxon>
        <taxon>Actinomycetes</taxon>
        <taxon>Kitasatosporales</taxon>
        <taxon>Streptomycetaceae</taxon>
        <taxon>Streptomyces</taxon>
    </lineage>
</organism>
<evidence type="ECO:0000313" key="1">
    <source>
        <dbReference type="EMBL" id="NEC90999.1"/>
    </source>
</evidence>
<dbReference type="EMBL" id="JAAGLU010000037">
    <property type="protein sequence ID" value="NEC90999.1"/>
    <property type="molecule type" value="Genomic_DNA"/>
</dbReference>
<evidence type="ECO:0008006" key="2">
    <source>
        <dbReference type="Google" id="ProtNLM"/>
    </source>
</evidence>
<accession>A0A6B3C2X0</accession>
<sequence>MTNSSFPPAAPPLLFLDVDGPLIPFGGTREQYPDGYPTYRSARRSRVPAFGANPLLPRIDPALGPRLAALPCELVWATTWMDEANECVAPWLGLPDLPVVNWPEPDPDDLLDLLGVHWKTRPLVGLAAGRAFVWLDDEVTDTDRRWVAEHHPGRALLHRVDPHHGLRDTDFAAVEEWLQP</sequence>
<comment type="caution">
    <text evidence="1">The sequence shown here is derived from an EMBL/GenBank/DDBJ whole genome shotgun (WGS) entry which is preliminary data.</text>
</comment>
<proteinExistence type="predicted"/>
<gene>
    <name evidence="1" type="ORF">G3I71_35530</name>
</gene>
<dbReference type="RefSeq" id="WP_164321340.1">
    <property type="nucleotide sequence ID" value="NZ_JAAGLU010000037.1"/>
</dbReference>
<reference evidence="1" key="1">
    <citation type="submission" date="2020-01" db="EMBL/GenBank/DDBJ databases">
        <title>Insect and environment-associated Actinomycetes.</title>
        <authorList>
            <person name="Currrie C."/>
            <person name="Chevrette M."/>
            <person name="Carlson C."/>
            <person name="Stubbendieck R."/>
            <person name="Wendt-Pienkowski E."/>
        </authorList>
    </citation>
    <scope>NUCLEOTIDE SEQUENCE</scope>
    <source>
        <strain evidence="1">SID12501</strain>
    </source>
</reference>
<name>A0A6B3C2X0_9ACTN</name>